<evidence type="ECO:0000256" key="1">
    <source>
        <dbReference type="ARBA" id="ARBA00023015"/>
    </source>
</evidence>
<feature type="domain" description="HTH araC/xylS-type" evidence="4">
    <location>
        <begin position="181"/>
        <end position="280"/>
    </location>
</feature>
<proteinExistence type="predicted"/>
<reference evidence="5 6" key="1">
    <citation type="submission" date="2018-04" db="EMBL/GenBank/DDBJ databases">
        <title>Sphingobacterium cortibacter sp. nov.</title>
        <authorList>
            <person name="Li Y."/>
        </authorList>
    </citation>
    <scope>NUCLEOTIDE SEQUENCE [LARGE SCALE GENOMIC DNA]</scope>
    <source>
        <strain evidence="5 6">2c-3</strain>
    </source>
</reference>
<dbReference type="AlphaFoldDB" id="A0A2T8HNV7"/>
<sequence length="287" mass="33200">MKPIQYSVPVPKDRTVFIQEDVLDKFYPYMHRHEEHQLIWIVEGDGQLLVDDNLHDFHQGDIFLLGSNQAHVFKSRPLGERVRSVSVFFSDKGALANMLHLPELSVLLDFISKNKRGFQVPKEHLSRVRRRFDILKKSDHMDQLINFCYLLRALNAVSSELKPLSGISISESEEAGSIRIHTLCRYIEHNFRENISLETVSDKANLTPQAFCRFFKRSTGKTFVSYLNEIRVREACRLLGSSRYDSIAGIAYDCGFNSITNFNRVFRSIIGLSPKEYLLSYQNILHQ</sequence>
<evidence type="ECO:0000259" key="4">
    <source>
        <dbReference type="PROSITE" id="PS01124"/>
    </source>
</evidence>
<dbReference type="InterPro" id="IPR009057">
    <property type="entry name" value="Homeodomain-like_sf"/>
</dbReference>
<evidence type="ECO:0000313" key="6">
    <source>
        <dbReference type="Proteomes" id="UP000245627"/>
    </source>
</evidence>
<dbReference type="GO" id="GO:0003700">
    <property type="term" value="F:DNA-binding transcription factor activity"/>
    <property type="evidence" value="ECO:0007669"/>
    <property type="project" value="InterPro"/>
</dbReference>
<dbReference type="Pfam" id="PF12833">
    <property type="entry name" value="HTH_18"/>
    <property type="match status" value="1"/>
</dbReference>
<dbReference type="PROSITE" id="PS01124">
    <property type="entry name" value="HTH_ARAC_FAMILY_2"/>
    <property type="match status" value="1"/>
</dbReference>
<evidence type="ECO:0000313" key="5">
    <source>
        <dbReference type="EMBL" id="PVH27100.1"/>
    </source>
</evidence>
<organism evidence="5 6">
    <name type="scientific">Sphingobacterium corticibacter</name>
    <dbReference type="NCBI Taxonomy" id="2171749"/>
    <lineage>
        <taxon>Bacteria</taxon>
        <taxon>Pseudomonadati</taxon>
        <taxon>Bacteroidota</taxon>
        <taxon>Sphingobacteriia</taxon>
        <taxon>Sphingobacteriales</taxon>
        <taxon>Sphingobacteriaceae</taxon>
        <taxon>Sphingobacterium</taxon>
    </lineage>
</organism>
<keyword evidence="2" id="KW-0238">DNA-binding</keyword>
<dbReference type="InterPro" id="IPR011051">
    <property type="entry name" value="RmlC_Cupin_sf"/>
</dbReference>
<dbReference type="GO" id="GO:0043565">
    <property type="term" value="F:sequence-specific DNA binding"/>
    <property type="evidence" value="ECO:0007669"/>
    <property type="project" value="InterPro"/>
</dbReference>
<dbReference type="SMART" id="SM00342">
    <property type="entry name" value="HTH_ARAC"/>
    <property type="match status" value="1"/>
</dbReference>
<gene>
    <name evidence="5" type="ORF">DC487_05750</name>
</gene>
<name>A0A2T8HNV7_9SPHI</name>
<dbReference type="PANTHER" id="PTHR43280">
    <property type="entry name" value="ARAC-FAMILY TRANSCRIPTIONAL REGULATOR"/>
    <property type="match status" value="1"/>
</dbReference>
<dbReference type="Gene3D" id="2.60.120.10">
    <property type="entry name" value="Jelly Rolls"/>
    <property type="match status" value="1"/>
</dbReference>
<evidence type="ECO:0000256" key="3">
    <source>
        <dbReference type="ARBA" id="ARBA00023163"/>
    </source>
</evidence>
<dbReference type="SUPFAM" id="SSF51182">
    <property type="entry name" value="RmlC-like cupins"/>
    <property type="match status" value="1"/>
</dbReference>
<dbReference type="PROSITE" id="PS00041">
    <property type="entry name" value="HTH_ARAC_FAMILY_1"/>
    <property type="match status" value="1"/>
</dbReference>
<keyword evidence="3" id="KW-0804">Transcription</keyword>
<accession>A0A2T8HNV7</accession>
<dbReference type="SUPFAM" id="SSF46689">
    <property type="entry name" value="Homeodomain-like"/>
    <property type="match status" value="2"/>
</dbReference>
<dbReference type="InterPro" id="IPR014710">
    <property type="entry name" value="RmlC-like_jellyroll"/>
</dbReference>
<dbReference type="InterPro" id="IPR013096">
    <property type="entry name" value="Cupin_2"/>
</dbReference>
<evidence type="ECO:0000256" key="2">
    <source>
        <dbReference type="ARBA" id="ARBA00023125"/>
    </source>
</evidence>
<comment type="caution">
    <text evidence="5">The sequence shown here is derived from an EMBL/GenBank/DDBJ whole genome shotgun (WGS) entry which is preliminary data.</text>
</comment>
<dbReference type="Proteomes" id="UP000245627">
    <property type="component" value="Unassembled WGS sequence"/>
</dbReference>
<dbReference type="OrthoDB" id="9787988at2"/>
<keyword evidence="1" id="KW-0805">Transcription regulation</keyword>
<dbReference type="InterPro" id="IPR018062">
    <property type="entry name" value="HTH_AraC-typ_CS"/>
</dbReference>
<keyword evidence="6" id="KW-1185">Reference proteome</keyword>
<dbReference type="InterPro" id="IPR020449">
    <property type="entry name" value="Tscrpt_reg_AraC-type_HTH"/>
</dbReference>
<protein>
    <submittedName>
        <fullName evidence="5">AraC family transcriptional regulator</fullName>
    </submittedName>
</protein>
<dbReference type="PRINTS" id="PR00032">
    <property type="entry name" value="HTHARAC"/>
</dbReference>
<dbReference type="PANTHER" id="PTHR43280:SF27">
    <property type="entry name" value="TRANSCRIPTIONAL REGULATOR MTLR"/>
    <property type="match status" value="1"/>
</dbReference>
<dbReference type="RefSeq" id="WP_116774954.1">
    <property type="nucleotide sequence ID" value="NZ_QDKG01000001.1"/>
</dbReference>
<dbReference type="Pfam" id="PF07883">
    <property type="entry name" value="Cupin_2"/>
    <property type="match status" value="1"/>
</dbReference>
<dbReference type="Gene3D" id="1.10.10.60">
    <property type="entry name" value="Homeodomain-like"/>
    <property type="match status" value="2"/>
</dbReference>
<dbReference type="EMBL" id="QDKG01000001">
    <property type="protein sequence ID" value="PVH27100.1"/>
    <property type="molecule type" value="Genomic_DNA"/>
</dbReference>
<dbReference type="InterPro" id="IPR018060">
    <property type="entry name" value="HTH_AraC"/>
</dbReference>